<dbReference type="AlphaFoldDB" id="A0A3R7M782"/>
<keyword evidence="1" id="KW-1133">Transmembrane helix</keyword>
<evidence type="ECO:0000256" key="1">
    <source>
        <dbReference type="SAM" id="Phobius"/>
    </source>
</evidence>
<keyword evidence="1" id="KW-0472">Membrane</keyword>
<dbReference type="VEuPathDB" id="TriTrypDB:TRSC58_04260"/>
<gene>
    <name evidence="2" type="ORF">TraAM80_01688</name>
</gene>
<evidence type="ECO:0000313" key="2">
    <source>
        <dbReference type="EMBL" id="RNF10329.1"/>
    </source>
</evidence>
<dbReference type="PROSITE" id="PS51257">
    <property type="entry name" value="PROKAR_LIPOPROTEIN"/>
    <property type="match status" value="1"/>
</dbReference>
<accession>A0A3R7M782</accession>
<proteinExistence type="predicted"/>
<dbReference type="EMBL" id="MKGL01000033">
    <property type="protein sequence ID" value="RNF10329.1"/>
    <property type="molecule type" value="Genomic_DNA"/>
</dbReference>
<sequence>MTTNLKALPVVLAVVACIVVLVVGIVLCCRGKRGGDPATSANWSSPLLLDKHSLPFESTREEWAHSFGDLASSHARRISEWLLEVRQAVDGSVDLSAGGGISDLPSVTVKGSPVTTASTHFHLDASPGMNNERSVSEYATYSPCVSAVEGAINFRVGHLDPLRR</sequence>
<dbReference type="OMA" id="TASTHFH"/>
<evidence type="ECO:0000313" key="3">
    <source>
        <dbReference type="Proteomes" id="UP000283634"/>
    </source>
</evidence>
<keyword evidence="3" id="KW-1185">Reference proteome</keyword>
<feature type="transmembrane region" description="Helical" evidence="1">
    <location>
        <begin position="7"/>
        <end position="27"/>
    </location>
</feature>
<keyword evidence="1" id="KW-0812">Transmembrane</keyword>
<organism evidence="2 3">
    <name type="scientific">Trypanosoma rangeli</name>
    <dbReference type="NCBI Taxonomy" id="5698"/>
    <lineage>
        <taxon>Eukaryota</taxon>
        <taxon>Discoba</taxon>
        <taxon>Euglenozoa</taxon>
        <taxon>Kinetoplastea</taxon>
        <taxon>Metakinetoplastina</taxon>
        <taxon>Trypanosomatida</taxon>
        <taxon>Trypanosomatidae</taxon>
        <taxon>Trypanosoma</taxon>
        <taxon>Herpetosoma</taxon>
    </lineage>
</organism>
<comment type="caution">
    <text evidence="2">The sequence shown here is derived from an EMBL/GenBank/DDBJ whole genome shotgun (WGS) entry which is preliminary data.</text>
</comment>
<dbReference type="RefSeq" id="XP_029241486.1">
    <property type="nucleotide sequence ID" value="XM_029378721.1"/>
</dbReference>
<dbReference type="OrthoDB" id="248129at2759"/>
<name>A0A3R7M782_TRYRA</name>
<dbReference type="Proteomes" id="UP000283634">
    <property type="component" value="Unassembled WGS sequence"/>
</dbReference>
<protein>
    <submittedName>
        <fullName evidence="2">Uncharacterized protein</fullName>
    </submittedName>
</protein>
<reference evidence="2 3" key="1">
    <citation type="journal article" date="2018" name="BMC Genomics">
        <title>Genomic comparison of Trypanosoma conorhini and Trypanosoma rangeli to Trypanosoma cruzi strains of high and low virulence.</title>
        <authorList>
            <person name="Bradwell K.R."/>
            <person name="Koparde V.N."/>
            <person name="Matveyev A.V."/>
            <person name="Serrano M.G."/>
            <person name="Alves J.M."/>
            <person name="Parikh H."/>
            <person name="Huang B."/>
            <person name="Lee V."/>
            <person name="Espinosa-Alvarez O."/>
            <person name="Ortiz P.A."/>
            <person name="Costa-Martins A.G."/>
            <person name="Teixeira M.M."/>
            <person name="Buck G.A."/>
        </authorList>
    </citation>
    <scope>NUCLEOTIDE SEQUENCE [LARGE SCALE GENOMIC DNA]</scope>
    <source>
        <strain evidence="2 3">AM80</strain>
    </source>
</reference>
<dbReference type="GeneID" id="40325621"/>